<keyword evidence="2" id="KW-1185">Reference proteome</keyword>
<protein>
    <recommendedName>
        <fullName evidence="3">WVELL protein</fullName>
    </recommendedName>
</protein>
<evidence type="ECO:0000313" key="2">
    <source>
        <dbReference type="Proteomes" id="UP001296943"/>
    </source>
</evidence>
<evidence type="ECO:0008006" key="3">
    <source>
        <dbReference type="Google" id="ProtNLM"/>
    </source>
</evidence>
<accession>A0ABS2N2X8</accession>
<gene>
    <name evidence="1" type="ORF">JOC48_002970</name>
</gene>
<dbReference type="Pfam" id="PF14043">
    <property type="entry name" value="WVELL"/>
    <property type="match status" value="1"/>
</dbReference>
<dbReference type="EMBL" id="JAFBDR010000017">
    <property type="protein sequence ID" value="MBM7572466.1"/>
    <property type="molecule type" value="Genomic_DNA"/>
</dbReference>
<proteinExistence type="predicted"/>
<name>A0ABS2N2X8_9BACI</name>
<evidence type="ECO:0000313" key="1">
    <source>
        <dbReference type="EMBL" id="MBM7572466.1"/>
    </source>
</evidence>
<comment type="caution">
    <text evidence="1">The sequence shown here is derived from an EMBL/GenBank/DDBJ whole genome shotgun (WGS) entry which is preliminary data.</text>
</comment>
<sequence>MEEIFERLANDLYKKNGNLTIDEARTWVELLWEDFETTRAKAGREYEGKQMTERIVSGWINQYGPRLHEFANHEKYKKMFNKGNDQVH</sequence>
<dbReference type="Proteomes" id="UP001296943">
    <property type="component" value="Unassembled WGS sequence"/>
</dbReference>
<organism evidence="1 2">
    <name type="scientific">Aquibacillus albus</name>
    <dbReference type="NCBI Taxonomy" id="1168171"/>
    <lineage>
        <taxon>Bacteria</taxon>
        <taxon>Bacillati</taxon>
        <taxon>Bacillota</taxon>
        <taxon>Bacilli</taxon>
        <taxon>Bacillales</taxon>
        <taxon>Bacillaceae</taxon>
        <taxon>Aquibacillus</taxon>
    </lineage>
</organism>
<dbReference type="InterPro" id="IPR026952">
    <property type="entry name" value="WVELL"/>
</dbReference>
<reference evidence="1 2" key="1">
    <citation type="submission" date="2021-01" db="EMBL/GenBank/DDBJ databases">
        <title>Genomic Encyclopedia of Type Strains, Phase IV (KMG-IV): sequencing the most valuable type-strain genomes for metagenomic binning, comparative biology and taxonomic classification.</title>
        <authorList>
            <person name="Goeker M."/>
        </authorList>
    </citation>
    <scope>NUCLEOTIDE SEQUENCE [LARGE SCALE GENOMIC DNA]</scope>
    <source>
        <strain evidence="1 2">DSM 23711</strain>
    </source>
</reference>
<dbReference type="RefSeq" id="WP_204500866.1">
    <property type="nucleotide sequence ID" value="NZ_JAFBDR010000017.1"/>
</dbReference>